<feature type="compositionally biased region" description="Low complexity" evidence="1">
    <location>
        <begin position="55"/>
        <end position="71"/>
    </location>
</feature>
<proteinExistence type="predicted"/>
<sequence length="124" mass="12717">MAPCTAGRHCPPSSAPPSSSSDTSCAAPGATRPRTTPAGGPSRPPRPPSGPPRSTPSSSGSSASSARRAPTYFSQARGPQARAPAGHLLGLDWLAAWRRAATAVARAQATRDKWSTNMYKLSPP</sequence>
<feature type="region of interest" description="Disordered" evidence="1">
    <location>
        <begin position="1"/>
        <end position="81"/>
    </location>
</feature>
<organism evidence="2 3">
    <name type="scientific">Thalassiosira oceanica</name>
    <name type="common">Marine diatom</name>
    <dbReference type="NCBI Taxonomy" id="159749"/>
    <lineage>
        <taxon>Eukaryota</taxon>
        <taxon>Sar</taxon>
        <taxon>Stramenopiles</taxon>
        <taxon>Ochrophyta</taxon>
        <taxon>Bacillariophyta</taxon>
        <taxon>Coscinodiscophyceae</taxon>
        <taxon>Thalassiosirophycidae</taxon>
        <taxon>Thalassiosirales</taxon>
        <taxon>Thalassiosiraceae</taxon>
        <taxon>Thalassiosira</taxon>
    </lineage>
</organism>
<feature type="compositionally biased region" description="Pro residues" evidence="1">
    <location>
        <begin position="42"/>
        <end position="54"/>
    </location>
</feature>
<gene>
    <name evidence="2" type="ORF">THAOC_03696</name>
</gene>
<protein>
    <submittedName>
        <fullName evidence="2">Uncharacterized protein</fullName>
    </submittedName>
</protein>
<dbReference type="Proteomes" id="UP000266841">
    <property type="component" value="Unassembled WGS sequence"/>
</dbReference>
<dbReference type="EMBL" id="AGNL01003496">
    <property type="protein sequence ID" value="EJK74612.1"/>
    <property type="molecule type" value="Genomic_DNA"/>
</dbReference>
<evidence type="ECO:0000256" key="1">
    <source>
        <dbReference type="SAM" id="MobiDB-lite"/>
    </source>
</evidence>
<reference evidence="2 3" key="1">
    <citation type="journal article" date="2012" name="Genome Biol.">
        <title>Genome and low-iron response of an oceanic diatom adapted to chronic iron limitation.</title>
        <authorList>
            <person name="Lommer M."/>
            <person name="Specht M."/>
            <person name="Roy A.S."/>
            <person name="Kraemer L."/>
            <person name="Andreson R."/>
            <person name="Gutowska M.A."/>
            <person name="Wolf J."/>
            <person name="Bergner S.V."/>
            <person name="Schilhabel M.B."/>
            <person name="Klostermeier U.C."/>
            <person name="Beiko R.G."/>
            <person name="Rosenstiel P."/>
            <person name="Hippler M."/>
            <person name="Laroche J."/>
        </authorList>
    </citation>
    <scope>NUCLEOTIDE SEQUENCE [LARGE SCALE GENOMIC DNA]</scope>
    <source>
        <strain evidence="2 3">CCMP1005</strain>
    </source>
</reference>
<keyword evidence="3" id="KW-1185">Reference proteome</keyword>
<dbReference type="AlphaFoldDB" id="K0TPN3"/>
<evidence type="ECO:0000313" key="3">
    <source>
        <dbReference type="Proteomes" id="UP000266841"/>
    </source>
</evidence>
<accession>K0TPN3</accession>
<feature type="compositionally biased region" description="Low complexity" evidence="1">
    <location>
        <begin position="16"/>
        <end position="41"/>
    </location>
</feature>
<comment type="caution">
    <text evidence="2">The sequence shown here is derived from an EMBL/GenBank/DDBJ whole genome shotgun (WGS) entry which is preliminary data.</text>
</comment>
<name>K0TPN3_THAOC</name>
<evidence type="ECO:0000313" key="2">
    <source>
        <dbReference type="EMBL" id="EJK74612.1"/>
    </source>
</evidence>